<dbReference type="CDD" id="cd06583">
    <property type="entry name" value="PGRP"/>
    <property type="match status" value="1"/>
</dbReference>
<dbReference type="GO" id="GO:0009253">
    <property type="term" value="P:peptidoglycan catabolic process"/>
    <property type="evidence" value="ECO:0007669"/>
    <property type="project" value="InterPro"/>
</dbReference>
<dbReference type="GO" id="GO:0045087">
    <property type="term" value="P:innate immune response"/>
    <property type="evidence" value="ECO:0007669"/>
    <property type="project" value="UniProtKB-KW"/>
</dbReference>
<evidence type="ECO:0000256" key="6">
    <source>
        <dbReference type="SAM" id="Phobius"/>
    </source>
</evidence>
<evidence type="ECO:0000256" key="5">
    <source>
        <dbReference type="ARBA" id="ARBA00069708"/>
    </source>
</evidence>
<feature type="domain" description="Peptidoglycan recognition protein family" evidence="8">
    <location>
        <begin position="140"/>
        <end position="285"/>
    </location>
</feature>
<comment type="similarity">
    <text evidence="1">Belongs to the N-acetylmuramoyl-L-alanine amidase 2 family.</text>
</comment>
<keyword evidence="10" id="KW-1185">Reference proteome</keyword>
<evidence type="ECO:0000313" key="10">
    <source>
        <dbReference type="Proteomes" id="UP000838756"/>
    </source>
</evidence>
<keyword evidence="3" id="KW-0399">Innate immunity</keyword>
<dbReference type="PANTHER" id="PTHR11022:SF41">
    <property type="entry name" value="PEPTIDOGLYCAN-RECOGNITION PROTEIN LC-RELATED"/>
    <property type="match status" value="1"/>
</dbReference>
<dbReference type="Pfam" id="PF01510">
    <property type="entry name" value="Amidase_2"/>
    <property type="match status" value="1"/>
</dbReference>
<keyword evidence="6" id="KW-0472">Membrane</keyword>
<organism evidence="9 10">
    <name type="scientific">Pararge aegeria aegeria</name>
    <dbReference type="NCBI Taxonomy" id="348720"/>
    <lineage>
        <taxon>Eukaryota</taxon>
        <taxon>Metazoa</taxon>
        <taxon>Ecdysozoa</taxon>
        <taxon>Arthropoda</taxon>
        <taxon>Hexapoda</taxon>
        <taxon>Insecta</taxon>
        <taxon>Pterygota</taxon>
        <taxon>Neoptera</taxon>
        <taxon>Endopterygota</taxon>
        <taxon>Lepidoptera</taxon>
        <taxon>Glossata</taxon>
        <taxon>Ditrysia</taxon>
        <taxon>Papilionoidea</taxon>
        <taxon>Nymphalidae</taxon>
        <taxon>Satyrinae</taxon>
        <taxon>Satyrini</taxon>
        <taxon>Parargina</taxon>
        <taxon>Pararge</taxon>
    </lineage>
</organism>
<dbReference type="InterPro" id="IPR036505">
    <property type="entry name" value="Amidase/PGRP_sf"/>
</dbReference>
<comment type="caution">
    <text evidence="9">The sequence shown here is derived from an EMBL/GenBank/DDBJ whole genome shotgun (WGS) entry which is preliminary data.</text>
</comment>
<evidence type="ECO:0000256" key="4">
    <source>
        <dbReference type="ARBA" id="ARBA00022859"/>
    </source>
</evidence>
<dbReference type="Proteomes" id="UP000838756">
    <property type="component" value="Unassembled WGS sequence"/>
</dbReference>
<name>A0A8S4R1P3_9NEOP</name>
<dbReference type="OrthoDB" id="10001926at2759"/>
<keyword evidence="6" id="KW-0812">Transmembrane</keyword>
<evidence type="ECO:0000256" key="2">
    <source>
        <dbReference type="ARBA" id="ARBA00011245"/>
    </source>
</evidence>
<dbReference type="GO" id="GO:0008270">
    <property type="term" value="F:zinc ion binding"/>
    <property type="evidence" value="ECO:0007669"/>
    <property type="project" value="InterPro"/>
</dbReference>
<dbReference type="SUPFAM" id="SSF55846">
    <property type="entry name" value="N-acetylmuramoyl-L-alanine amidase-like"/>
    <property type="match status" value="1"/>
</dbReference>
<accession>A0A8S4R1P3</accession>
<evidence type="ECO:0000256" key="1">
    <source>
        <dbReference type="ARBA" id="ARBA00007553"/>
    </source>
</evidence>
<dbReference type="SMART" id="SM00701">
    <property type="entry name" value="PGRP"/>
    <property type="match status" value="1"/>
</dbReference>
<evidence type="ECO:0000259" key="8">
    <source>
        <dbReference type="SMART" id="SM00701"/>
    </source>
</evidence>
<dbReference type="InterPro" id="IPR006619">
    <property type="entry name" value="PGRP_domain_met/bac"/>
</dbReference>
<evidence type="ECO:0000313" key="9">
    <source>
        <dbReference type="EMBL" id="CAH2229743.1"/>
    </source>
</evidence>
<dbReference type="AlphaFoldDB" id="A0A8S4R1P3"/>
<gene>
    <name evidence="9" type="primary">jg5071</name>
    <name evidence="9" type="ORF">PAEG_LOCUS9128</name>
</gene>
<feature type="domain" description="N-acetylmuramoyl-L-alanine amidase" evidence="7">
    <location>
        <begin position="150"/>
        <end position="291"/>
    </location>
</feature>
<dbReference type="EMBL" id="CAKXAJ010024746">
    <property type="protein sequence ID" value="CAH2229743.1"/>
    <property type="molecule type" value="Genomic_DNA"/>
</dbReference>
<proteinExistence type="inferred from homology"/>
<sequence length="327" mass="37154">HDFIIITAGRPQLDINSCRDFRTLIFCAACVQQFPRGSTNTAPSSAGSALQHVGCKTVIGSFSYVTRQLPFQIRNALGYDELPLRLYLWHFVKNSSRTERLSCAAALISLFICISLIIYFSVKTSKASSAGDKPPHEWNISRDMWLAQPYNHSNIAANFRPIMLVIIQHTVSAQCTVFSQCAAELRNIQSWYISSKDYDIPYNFVIGNDGRVYEGRGWNIEGAHTYKYNRCSLGIGFIGDYREEIPNHARVTPSQLNRTRMLLEEGVRFGYLRADFQVVGAKDLQHTASPGSNLYNAIKKWDNYDHQNRFANKNCEQIQEKYGNVEL</sequence>
<dbReference type="Gene3D" id="3.40.80.10">
    <property type="entry name" value="Peptidoglycan recognition protein-like"/>
    <property type="match status" value="1"/>
</dbReference>
<keyword evidence="4" id="KW-0391">Immunity</keyword>
<dbReference type="FunFam" id="3.40.80.10:FF:000001">
    <property type="entry name" value="Peptidoglycan recognition protein 1"/>
    <property type="match status" value="1"/>
</dbReference>
<dbReference type="InterPro" id="IPR002502">
    <property type="entry name" value="Amidase_domain"/>
</dbReference>
<reference evidence="9" key="1">
    <citation type="submission" date="2022-03" db="EMBL/GenBank/DDBJ databases">
        <authorList>
            <person name="Lindestad O."/>
        </authorList>
    </citation>
    <scope>NUCLEOTIDE SEQUENCE</scope>
</reference>
<dbReference type="InterPro" id="IPR015510">
    <property type="entry name" value="PGRP"/>
</dbReference>
<protein>
    <recommendedName>
        <fullName evidence="5">Peptidoglycan recognition protein</fullName>
    </recommendedName>
</protein>
<dbReference type="GO" id="GO:0008745">
    <property type="term" value="F:N-acetylmuramoyl-L-alanine amidase activity"/>
    <property type="evidence" value="ECO:0007669"/>
    <property type="project" value="InterPro"/>
</dbReference>
<evidence type="ECO:0000256" key="3">
    <source>
        <dbReference type="ARBA" id="ARBA00022588"/>
    </source>
</evidence>
<dbReference type="SMART" id="SM00644">
    <property type="entry name" value="Ami_2"/>
    <property type="match status" value="1"/>
</dbReference>
<comment type="subunit">
    <text evidence="2">Monomer.</text>
</comment>
<evidence type="ECO:0000259" key="7">
    <source>
        <dbReference type="SMART" id="SM00644"/>
    </source>
</evidence>
<dbReference type="PANTHER" id="PTHR11022">
    <property type="entry name" value="PEPTIDOGLYCAN RECOGNITION PROTEIN"/>
    <property type="match status" value="1"/>
</dbReference>
<feature type="transmembrane region" description="Helical" evidence="6">
    <location>
        <begin position="101"/>
        <end position="122"/>
    </location>
</feature>
<keyword evidence="6" id="KW-1133">Transmembrane helix</keyword>
<feature type="non-terminal residue" evidence="9">
    <location>
        <position position="1"/>
    </location>
</feature>